<sequence length="64" mass="6908">MFTLTATRDRDGKNTKVSASHRQILIDHLEAAASRNGLVIDQLGDGGHIYLRGEAVGTWEVSAS</sequence>
<dbReference type="InterPro" id="IPR056577">
    <property type="entry name" value="Phage_Gp84"/>
</dbReference>
<dbReference type="GeneID" id="1261557"/>
<protein>
    <recommendedName>
        <fullName evidence="1">Gp84-like domain-containing protein</fullName>
    </recommendedName>
</protein>
<reference evidence="2 3" key="1">
    <citation type="submission" date="2018-01" db="EMBL/GenBank/DDBJ databases">
        <title>Genome sequence of Mycobacterium phage D29.</title>
        <authorList>
            <person name="Uchiyama J."/>
            <person name="Matsuzaki S."/>
        </authorList>
    </citation>
    <scope>NUCLEOTIDE SEQUENCE [LARGE SCALE GENOMIC DNA]</scope>
</reference>
<dbReference type="EMBL" id="AP018480">
    <property type="protein sequence ID" value="BBC44204.1"/>
    <property type="molecule type" value="Genomic_DNA"/>
</dbReference>
<feature type="domain" description="Gp84-like" evidence="1">
    <location>
        <begin position="1"/>
        <end position="63"/>
    </location>
</feature>
<evidence type="ECO:0000313" key="3">
    <source>
        <dbReference type="Proteomes" id="UP000250156"/>
    </source>
</evidence>
<proteinExistence type="predicted"/>
<accession>A0A2Z5XD60</accession>
<evidence type="ECO:0000259" key="1">
    <source>
        <dbReference type="Pfam" id="PF23794"/>
    </source>
</evidence>
<dbReference type="Pfam" id="PF23794">
    <property type="entry name" value="Phage_Gp84"/>
    <property type="match status" value="1"/>
</dbReference>
<name>A0A2Z5XD60_BPMD2</name>
<evidence type="ECO:0000313" key="2">
    <source>
        <dbReference type="EMBL" id="BBC44204.1"/>
    </source>
</evidence>
<dbReference type="RefSeq" id="NP_046891.1">
    <property type="nucleotide sequence ID" value="NC_001900.1"/>
</dbReference>
<dbReference type="SMR" id="A0A2Z5XD60"/>
<organism evidence="2 3">
    <name type="scientific">Mycobacterium phage D29</name>
    <name type="common">Mycobacteriophage D29</name>
    <dbReference type="NCBI Taxonomy" id="28369"/>
    <lineage>
        <taxon>Viruses</taxon>
        <taxon>Duplodnaviria</taxon>
        <taxon>Heunggongvirae</taxon>
        <taxon>Uroviricota</taxon>
        <taxon>Caudoviricetes</taxon>
        <taxon>Fromanvirus</taxon>
    </lineage>
</organism>
<dbReference type="OrthoDB" id="22256at10239"/>
<organismHost>
    <name type="scientific">Mycobacterium</name>
    <dbReference type="NCBI Taxonomy" id="1763"/>
</organismHost>
<dbReference type="Proteomes" id="UP000250156">
    <property type="component" value="Segment"/>
</dbReference>
<dbReference type="KEGG" id="vg:1261557"/>